<accession>A0A097SQH5</accession>
<dbReference type="EMBL" id="KJ605395">
    <property type="protein sequence ID" value="AIU93781.1"/>
    <property type="molecule type" value="Genomic_DNA"/>
</dbReference>
<proteinExistence type="predicted"/>
<keyword evidence="2" id="KW-0614">Plasmid</keyword>
<feature type="region of interest" description="Disordered" evidence="1">
    <location>
        <begin position="1"/>
        <end position="35"/>
    </location>
</feature>
<protein>
    <submittedName>
        <fullName evidence="2">Uncharacterized protein</fullName>
    </submittedName>
</protein>
<feature type="region of interest" description="Disordered" evidence="1">
    <location>
        <begin position="49"/>
        <end position="117"/>
    </location>
</feature>
<reference evidence="2" key="1">
    <citation type="submission" date="2014-03" db="EMBL/GenBank/DDBJ databases">
        <authorList>
            <person name="Zhang G."/>
            <person name="Zhu L."/>
            <person name="Fang P."/>
        </authorList>
    </citation>
    <scope>NUCLEOTIDE SEQUENCE</scope>
    <source>
        <strain evidence="2">NS1</strain>
        <plasmid evidence="2">pNSL1</plasmid>
    </source>
</reference>
<feature type="compositionally biased region" description="Polar residues" evidence="1">
    <location>
        <begin position="15"/>
        <end position="34"/>
    </location>
</feature>
<evidence type="ECO:0000313" key="2">
    <source>
        <dbReference type="EMBL" id="AIU93781.1"/>
    </source>
</evidence>
<evidence type="ECO:0000256" key="1">
    <source>
        <dbReference type="SAM" id="MobiDB-lite"/>
    </source>
</evidence>
<sequence length="117" mass="12724">MQGMRRSLPRRRARSNQWPSPKVARSTSRRTIGSETFLRGKCRMIMAGPDELDIDRSRPPGWLNALKPSPRPDSGRLGEDCDQFGADSTRCAEVDGPGRLSPAACGVGGDSSRPRSG</sequence>
<name>A0A097SQH5_9NOCA</name>
<geneLocation type="plasmid" evidence="2">
    <name>pNSL1</name>
</geneLocation>
<dbReference type="AlphaFoldDB" id="A0A097SQH5"/>
<gene>
    <name evidence="2" type="ORF">LRS1606.347</name>
</gene>
<organism evidence="2">
    <name type="scientific">Rhodococcus sp. NS1</name>
    <dbReference type="NCBI Taxonomy" id="402236"/>
    <lineage>
        <taxon>Bacteria</taxon>
        <taxon>Bacillati</taxon>
        <taxon>Actinomycetota</taxon>
        <taxon>Actinomycetes</taxon>
        <taxon>Mycobacteriales</taxon>
        <taxon>Nocardiaceae</taxon>
        <taxon>Rhodococcus</taxon>
    </lineage>
</organism>